<reference evidence="2 3" key="1">
    <citation type="journal article" date="2024" name="G3 (Bethesda)">
        <title>Genome assembly of Hibiscus sabdariffa L. provides insights into metabolisms of medicinal natural products.</title>
        <authorList>
            <person name="Kim T."/>
        </authorList>
    </citation>
    <scope>NUCLEOTIDE SEQUENCE [LARGE SCALE GENOMIC DNA]</scope>
    <source>
        <strain evidence="2">TK-2024</strain>
        <tissue evidence="2">Old leaves</tissue>
    </source>
</reference>
<feature type="transmembrane region" description="Helical" evidence="1">
    <location>
        <begin position="65"/>
        <end position="82"/>
    </location>
</feature>
<organism evidence="2 3">
    <name type="scientific">Hibiscus sabdariffa</name>
    <name type="common">roselle</name>
    <dbReference type="NCBI Taxonomy" id="183260"/>
    <lineage>
        <taxon>Eukaryota</taxon>
        <taxon>Viridiplantae</taxon>
        <taxon>Streptophyta</taxon>
        <taxon>Embryophyta</taxon>
        <taxon>Tracheophyta</taxon>
        <taxon>Spermatophyta</taxon>
        <taxon>Magnoliopsida</taxon>
        <taxon>eudicotyledons</taxon>
        <taxon>Gunneridae</taxon>
        <taxon>Pentapetalae</taxon>
        <taxon>rosids</taxon>
        <taxon>malvids</taxon>
        <taxon>Malvales</taxon>
        <taxon>Malvaceae</taxon>
        <taxon>Malvoideae</taxon>
        <taxon>Hibiscus</taxon>
    </lineage>
</organism>
<keyword evidence="1" id="KW-0812">Transmembrane</keyword>
<accession>A0ABR2BR40</accession>
<evidence type="ECO:0000313" key="2">
    <source>
        <dbReference type="EMBL" id="KAK8509609.1"/>
    </source>
</evidence>
<protein>
    <submittedName>
        <fullName evidence="2">Uncharacterized protein</fullName>
    </submittedName>
</protein>
<evidence type="ECO:0000256" key="1">
    <source>
        <dbReference type="SAM" id="Phobius"/>
    </source>
</evidence>
<comment type="caution">
    <text evidence="2">The sequence shown here is derived from an EMBL/GenBank/DDBJ whole genome shotgun (WGS) entry which is preliminary data.</text>
</comment>
<keyword evidence="1" id="KW-1133">Transmembrane helix</keyword>
<name>A0ABR2BR40_9ROSI</name>
<keyword evidence="3" id="KW-1185">Reference proteome</keyword>
<dbReference type="Proteomes" id="UP001472677">
    <property type="component" value="Unassembled WGS sequence"/>
</dbReference>
<gene>
    <name evidence="2" type="ORF">V6N12_001695</name>
</gene>
<sequence length="86" mass="9747">MRAQKLLGESVSSILNAKGLAFFLKEYVEKANETAPRFWRVFLRQDSGLTETVFSDHAAKRIRNTYGLVFAWLALPMVWNLLGVTG</sequence>
<keyword evidence="1" id="KW-0472">Membrane</keyword>
<dbReference type="EMBL" id="JBBPBM010000090">
    <property type="protein sequence ID" value="KAK8509609.1"/>
    <property type="molecule type" value="Genomic_DNA"/>
</dbReference>
<proteinExistence type="predicted"/>
<evidence type="ECO:0000313" key="3">
    <source>
        <dbReference type="Proteomes" id="UP001472677"/>
    </source>
</evidence>